<keyword evidence="9" id="KW-0633">Potassium transport</keyword>
<accession>A0A097KJE6</accession>
<evidence type="ECO:0000256" key="2">
    <source>
        <dbReference type="ARBA" id="ARBA00022448"/>
    </source>
</evidence>
<evidence type="ECO:0000256" key="4">
    <source>
        <dbReference type="ARBA" id="ARBA00022781"/>
    </source>
</evidence>
<sequence length="419" mass="47842">MEPKEKRAFEPTGLVPRSIVRTFERFRQQLLPGSERAAIREYRISRYQVLVSARCLFVLLTIPIASNWFVSSWLLSPIIEHFWNTQQNEVFLNSYQEERAFAELEFFSDKLFFESLLTSDNDNQNDLRSSQTKSSPKHLSPVFATYLKSPTTAYVAKTMTSTEDSLSASLLLNTPKSSLVHLGGNSLALALRETGGKEVASSGSQRFHIVDANRRPYMEIDHKAANPKEFSSNFDEKSLWALAEQNEDSSMRSSEQFMGTANIKTNSTENSLKIKERIQEKILELAVYYNQQTILSITNIAGDFISVFTLGCLFIWMKPEISILKSFLIEAIYSLSDTTKSFLLILLTDLLVGFHSPRGWETALELLLKHFGLPENQDFVFLFVATFPVLLDTVFKYWIFRHLNKISPSTVATYHSMIE</sequence>
<dbReference type="RefSeq" id="YP_009104780.1">
    <property type="nucleotide sequence ID" value="NC_025524.1"/>
</dbReference>
<evidence type="ECO:0000256" key="3">
    <source>
        <dbReference type="ARBA" id="ARBA00022692"/>
    </source>
</evidence>
<keyword evidence="6 9" id="KW-0406">Ion transport</keyword>
<comment type="subcellular location">
    <subcellularLocation>
        <location evidence="1">Membrane</location>
        <topology evidence="1">Multi-pass membrane protein</topology>
    </subcellularLocation>
    <subcellularLocation>
        <location evidence="9">Plastid</location>
        <location evidence="9">Chloroplast inner membrane</location>
        <topology evidence="9">Multi-pass membrane protein</topology>
    </subcellularLocation>
</comment>
<proteinExistence type="inferred from homology"/>
<keyword evidence="10" id="KW-0934">Plastid</keyword>
<comment type="catalytic activity">
    <reaction evidence="9">
        <text>K(+)(in) + H(+)(out) = K(+)(out) + H(+)(in)</text>
        <dbReference type="Rhea" id="RHEA:29467"/>
        <dbReference type="ChEBI" id="CHEBI:15378"/>
        <dbReference type="ChEBI" id="CHEBI:29103"/>
    </reaction>
</comment>
<keyword evidence="4 9" id="KW-0375">Hydrogen ion transport</keyword>
<keyword evidence="10" id="KW-0150">Chloroplast</keyword>
<dbReference type="PANTHER" id="PTHR33650:SF2">
    <property type="entry name" value="CHLOROPLAST ENVELOPE MEMBRANE PROTEIN"/>
    <property type="match status" value="1"/>
</dbReference>
<feature type="transmembrane region" description="Helical" evidence="9">
    <location>
        <begin position="380"/>
        <end position="399"/>
    </location>
</feature>
<dbReference type="InterPro" id="IPR004282">
    <property type="entry name" value="CemA"/>
</dbReference>
<evidence type="ECO:0000313" key="10">
    <source>
        <dbReference type="EMBL" id="AIT93311.1"/>
    </source>
</evidence>
<evidence type="ECO:0000256" key="1">
    <source>
        <dbReference type="ARBA" id="ARBA00004141"/>
    </source>
</evidence>
<dbReference type="GO" id="GO:0015297">
    <property type="term" value="F:antiporter activity"/>
    <property type="evidence" value="ECO:0007669"/>
    <property type="project" value="UniProtKB-KW"/>
</dbReference>
<evidence type="ECO:0000256" key="5">
    <source>
        <dbReference type="ARBA" id="ARBA00022989"/>
    </source>
</evidence>
<name>A0A097KJE6_9CHLO</name>
<dbReference type="Pfam" id="PF03040">
    <property type="entry name" value="CemA"/>
    <property type="match status" value="2"/>
</dbReference>
<comment type="similarity">
    <text evidence="8 9">Belongs to the CemA family.</text>
</comment>
<reference evidence="10" key="1">
    <citation type="journal article" date="2014" name="BMC Evol. Biol.">
        <title>Chloroplast phylogenomic analysis resolves deep-level relationships within the green algal class Trebouxiophyceae.</title>
        <authorList>
            <person name="Lemieux C."/>
            <person name="Otis C."/>
            <person name="Turmel M."/>
        </authorList>
    </citation>
    <scope>NUCLEOTIDE SEQUENCE</scope>
</reference>
<keyword evidence="9" id="KW-0050">Antiport</keyword>
<evidence type="ECO:0000256" key="6">
    <source>
        <dbReference type="ARBA" id="ARBA00023065"/>
    </source>
</evidence>
<geneLocation type="chloroplast" evidence="10"/>
<dbReference type="GO" id="GO:0006813">
    <property type="term" value="P:potassium ion transport"/>
    <property type="evidence" value="ECO:0007669"/>
    <property type="project" value="UniProtKB-UniRule"/>
</dbReference>
<dbReference type="EMBL" id="KM462860">
    <property type="protein sequence ID" value="AIT93311.1"/>
    <property type="molecule type" value="Genomic_DNA"/>
</dbReference>
<evidence type="ECO:0000256" key="7">
    <source>
        <dbReference type="ARBA" id="ARBA00023136"/>
    </source>
</evidence>
<dbReference type="AlphaFoldDB" id="A0A097KJE6"/>
<keyword evidence="9" id="KW-1001">Plastid inner membrane</keyword>
<dbReference type="GeneID" id="31078306"/>
<dbReference type="GO" id="GO:0015078">
    <property type="term" value="F:proton transmembrane transporter activity"/>
    <property type="evidence" value="ECO:0007669"/>
    <property type="project" value="UniProtKB-UniRule"/>
</dbReference>
<dbReference type="HAMAP" id="MF_01308">
    <property type="entry name" value="CemA_PxcA"/>
    <property type="match status" value="1"/>
</dbReference>
<keyword evidence="2 9" id="KW-0813">Transport</keyword>
<dbReference type="PANTHER" id="PTHR33650">
    <property type="entry name" value="CHLOROPLAST ENVELOPE MEMBRANE PROTEIN-RELATED"/>
    <property type="match status" value="1"/>
</dbReference>
<comment type="function">
    <text evidence="9">Contributes to K(+)/H(+) antiport activity by supporting proton efflux to control proton extrusion and homeostasis in chloroplasts in a light-dependent manner to modulate photosynthesis. Prevents excessive induction of non-photochemical quenching (NPQ) under continuous-light conditions. Indirectly promotes efficient inorganic carbon uptake into chloroplasts.</text>
</comment>
<keyword evidence="7 9" id="KW-0472">Membrane</keyword>
<gene>
    <name evidence="9 10" type="primary">cemA</name>
</gene>
<dbReference type="GO" id="GO:0009706">
    <property type="term" value="C:chloroplast inner membrane"/>
    <property type="evidence" value="ECO:0007669"/>
    <property type="project" value="UniProtKB-SubCell"/>
</dbReference>
<evidence type="ECO:0000256" key="8">
    <source>
        <dbReference type="ARBA" id="ARBA00043980"/>
    </source>
</evidence>
<keyword evidence="3 9" id="KW-0812">Transmembrane</keyword>
<evidence type="ECO:0000256" key="9">
    <source>
        <dbReference type="HAMAP-Rule" id="MF_01308"/>
    </source>
</evidence>
<keyword evidence="5 9" id="KW-1133">Transmembrane helix</keyword>
<keyword evidence="9" id="KW-0630">Potassium</keyword>
<feature type="transmembrane region" description="Helical" evidence="9">
    <location>
        <begin position="294"/>
        <end position="316"/>
    </location>
</feature>
<protein>
    <recommendedName>
        <fullName evidence="9">Potassium/proton antiporter CemA</fullName>
    </recommendedName>
    <alternativeName>
        <fullName evidence="9">Chloroplast envelope membrane protein A</fullName>
        <shortName evidence="9">CemA</shortName>
    </alternativeName>
</protein>
<organism evidence="10">
    <name type="scientific">Symbiochloris handae</name>
    <dbReference type="NCBI Taxonomy" id="1853882"/>
    <lineage>
        <taxon>Eukaryota</taxon>
        <taxon>Viridiplantae</taxon>
        <taxon>Chlorophyta</taxon>
        <taxon>core chlorophytes</taxon>
        <taxon>Trebouxiophyceae</taxon>
        <taxon>Trebouxiales</taxon>
        <taxon>Trebouxiaceae</taxon>
        <taxon>Symbiochloris</taxon>
    </lineage>
</organism>